<gene>
    <name evidence="2" type="ORF">OE229_17170</name>
</gene>
<dbReference type="GO" id="GO:0016597">
    <property type="term" value="F:amino acid binding"/>
    <property type="evidence" value="ECO:0007669"/>
    <property type="project" value="InterPro"/>
</dbReference>
<keyword evidence="1" id="KW-0808">Transferase</keyword>
<name>A0A9Q9P969_9MICO</name>
<evidence type="ECO:0000256" key="1">
    <source>
        <dbReference type="ARBA" id="ARBA00022679"/>
    </source>
</evidence>
<dbReference type="GO" id="GO:0006520">
    <property type="term" value="P:amino acid metabolic process"/>
    <property type="evidence" value="ECO:0007669"/>
    <property type="project" value="InterPro"/>
</dbReference>
<reference evidence="2" key="1">
    <citation type="submission" date="2022-09" db="EMBL/GenBank/DDBJ databases">
        <title>Taxonomy of Curtobacterium flaccumfaciens.</title>
        <authorList>
            <person name="Osdaghi E."/>
            <person name="Taghavi S.M."/>
            <person name="Hamidizade M."/>
            <person name="Abachi H."/>
            <person name="Fazliarab A."/>
            <person name="Baeyen S."/>
            <person name="Portier P."/>
            <person name="Van Vaerenbergh J."/>
            <person name="Jacques M.-A."/>
        </authorList>
    </citation>
    <scope>NUCLEOTIDE SEQUENCE</scope>
    <source>
        <strain evidence="2">AGQB46</strain>
    </source>
</reference>
<dbReference type="KEGG" id="cpoi:OE229_17170"/>
<dbReference type="InterPro" id="IPR036901">
    <property type="entry name" value="Asp/Orn_carbamoylTrfase_sf"/>
</dbReference>
<dbReference type="Proteomes" id="UP001062223">
    <property type="component" value="Chromosome"/>
</dbReference>
<evidence type="ECO:0000313" key="3">
    <source>
        <dbReference type="Proteomes" id="UP001062223"/>
    </source>
</evidence>
<evidence type="ECO:0000313" key="2">
    <source>
        <dbReference type="EMBL" id="UYC80816.1"/>
    </source>
</evidence>
<sequence length="83" mass="8763">MILTDGPGEHARALEPFRITAALLDLAPTGVLLNPCPPFVRGREVSADALEHLAFVGHAFKAALLPVQQAVMAHCLELPSATP</sequence>
<dbReference type="RefSeq" id="WP_262139069.1">
    <property type="nucleotide sequence ID" value="NZ_CP106879.1"/>
</dbReference>
<organism evidence="2 3">
    <name type="scientific">Curtobacterium poinsettiae</name>
    <dbReference type="NCBI Taxonomy" id="159612"/>
    <lineage>
        <taxon>Bacteria</taxon>
        <taxon>Bacillati</taxon>
        <taxon>Actinomycetota</taxon>
        <taxon>Actinomycetes</taxon>
        <taxon>Micrococcales</taxon>
        <taxon>Microbacteriaceae</taxon>
        <taxon>Curtobacterium</taxon>
    </lineage>
</organism>
<dbReference type="GO" id="GO:0016743">
    <property type="term" value="F:carboxyl- or carbamoyltransferase activity"/>
    <property type="evidence" value="ECO:0007669"/>
    <property type="project" value="InterPro"/>
</dbReference>
<dbReference type="AlphaFoldDB" id="A0A9Q9P969"/>
<protein>
    <submittedName>
        <fullName evidence="2">Uncharacterized protein</fullName>
    </submittedName>
</protein>
<accession>A0A9Q9P969</accession>
<dbReference type="SUPFAM" id="SSF53671">
    <property type="entry name" value="Aspartate/ornithine carbamoyltransferase"/>
    <property type="match status" value="1"/>
</dbReference>
<dbReference type="EMBL" id="CP106879">
    <property type="protein sequence ID" value="UYC80816.1"/>
    <property type="molecule type" value="Genomic_DNA"/>
</dbReference>
<proteinExistence type="predicted"/>